<dbReference type="GO" id="GO:0003755">
    <property type="term" value="F:peptidyl-prolyl cis-trans isomerase activity"/>
    <property type="evidence" value="ECO:0007669"/>
    <property type="project" value="InterPro"/>
</dbReference>
<proteinExistence type="predicted"/>
<dbReference type="EMBL" id="SMKX01000243">
    <property type="protein sequence ID" value="TDD44308.1"/>
    <property type="molecule type" value="Genomic_DNA"/>
</dbReference>
<accession>A0A4R4YHF5</accession>
<dbReference type="Gene3D" id="2.40.100.10">
    <property type="entry name" value="Cyclophilin-like"/>
    <property type="match status" value="1"/>
</dbReference>
<reference evidence="2 3" key="1">
    <citation type="submission" date="2019-03" db="EMBL/GenBank/DDBJ databases">
        <title>Draft genome sequences of novel Actinobacteria.</title>
        <authorList>
            <person name="Sahin N."/>
            <person name="Ay H."/>
            <person name="Saygin H."/>
        </authorList>
    </citation>
    <scope>NUCLEOTIDE SEQUENCE [LARGE SCALE GENOMIC DNA]</scope>
    <source>
        <strain evidence="2 3">JCM 13523</strain>
    </source>
</reference>
<sequence>MAHWRRALAILLVAAVVLVIESWTVHAAPTLFKNCTYTRMPDGGSVRPPFSLAPLLGSVKVTVKTDRGTLELRLDRQNAPCAVHSFTHLALQRYYHGTPCPRLTRAILECGAGRPGYRFPAELTGKEKYHRGVVALSKEGAGNGGAFFLVHGVHGAPAGSTIIGAVSNGLTVLDRIAAEPRKPVQVLEVLVG</sequence>
<evidence type="ECO:0000313" key="2">
    <source>
        <dbReference type="EMBL" id="TDD44308.1"/>
    </source>
</evidence>
<evidence type="ECO:0000259" key="1">
    <source>
        <dbReference type="Pfam" id="PF00160"/>
    </source>
</evidence>
<evidence type="ECO:0000313" key="3">
    <source>
        <dbReference type="Proteomes" id="UP000295124"/>
    </source>
</evidence>
<dbReference type="RefSeq" id="WP_132177635.1">
    <property type="nucleotide sequence ID" value="NZ_SMKX01000243.1"/>
</dbReference>
<keyword evidence="3" id="KW-1185">Reference proteome</keyword>
<comment type="caution">
    <text evidence="2">The sequence shown here is derived from an EMBL/GenBank/DDBJ whole genome shotgun (WGS) entry which is preliminary data.</text>
</comment>
<dbReference type="OrthoDB" id="5507614at2"/>
<protein>
    <recommendedName>
        <fullName evidence="1">PPIase cyclophilin-type domain-containing protein</fullName>
    </recommendedName>
</protein>
<dbReference type="InterPro" id="IPR002130">
    <property type="entry name" value="Cyclophilin-type_PPIase_dom"/>
</dbReference>
<dbReference type="Pfam" id="PF00160">
    <property type="entry name" value="Pro_isomerase"/>
    <property type="match status" value="1"/>
</dbReference>
<dbReference type="SUPFAM" id="SSF50891">
    <property type="entry name" value="Cyclophilin-like"/>
    <property type="match status" value="1"/>
</dbReference>
<dbReference type="AlphaFoldDB" id="A0A4R4YHF5"/>
<dbReference type="InterPro" id="IPR029000">
    <property type="entry name" value="Cyclophilin-like_dom_sf"/>
</dbReference>
<organism evidence="2 3">
    <name type="scientific">Kribbella antibiotica</name>
    <dbReference type="NCBI Taxonomy" id="190195"/>
    <lineage>
        <taxon>Bacteria</taxon>
        <taxon>Bacillati</taxon>
        <taxon>Actinomycetota</taxon>
        <taxon>Actinomycetes</taxon>
        <taxon>Propionibacteriales</taxon>
        <taxon>Kribbellaceae</taxon>
        <taxon>Kribbella</taxon>
    </lineage>
</organism>
<name>A0A4R4YHF5_9ACTN</name>
<gene>
    <name evidence="2" type="ORF">E1263_40985</name>
</gene>
<dbReference type="Proteomes" id="UP000295124">
    <property type="component" value="Unassembled WGS sequence"/>
</dbReference>
<feature type="domain" description="PPIase cyclophilin-type" evidence="1">
    <location>
        <begin position="61"/>
        <end position="182"/>
    </location>
</feature>